<sequence>MADKLTNHFLSRQGYDVITVDNPGAPEILSLAPDIDAIMMISKKILNDIYQELPRLKILARRGVGYDNIDAHYAAQQGVWVTNTPGANAHSVAEMALMNILMLARRYREVDKLTRIDDWSGAYQLLGHDLTETTVGIVGFGNVGRELSKLLSILGVRVLIYDRNPRQTKYGTFVEWDELFQEADFVSLHLAANKYTKHIVGNHEFAMMKSDASLINLSRGSIVNEAELIQALQAHVIGGAALDVFEIEPLMAKSTLLQLQNVIITPHIGANTIEANRKMAMTAAQMIDSVLSGQVPKYAVNHPILVN</sequence>
<accession>A0A0R1RN48</accession>
<evidence type="ECO:0000256" key="5">
    <source>
        <dbReference type="RuleBase" id="RU003719"/>
    </source>
</evidence>
<reference evidence="8 9" key="1">
    <citation type="journal article" date="2015" name="Genome Announc.">
        <title>Expanding the biotechnology potential of lactobacilli through comparative genomics of 213 strains and associated genera.</title>
        <authorList>
            <person name="Sun Z."/>
            <person name="Harris H.M."/>
            <person name="McCann A."/>
            <person name="Guo C."/>
            <person name="Argimon S."/>
            <person name="Zhang W."/>
            <person name="Yang X."/>
            <person name="Jeffery I.B."/>
            <person name="Cooney J.C."/>
            <person name="Kagawa T.F."/>
            <person name="Liu W."/>
            <person name="Song Y."/>
            <person name="Salvetti E."/>
            <person name="Wrobel A."/>
            <person name="Rasinkangas P."/>
            <person name="Parkhill J."/>
            <person name="Rea M.C."/>
            <person name="O'Sullivan O."/>
            <person name="Ritari J."/>
            <person name="Douillard F.P."/>
            <person name="Paul Ross R."/>
            <person name="Yang R."/>
            <person name="Briner A.E."/>
            <person name="Felis G.E."/>
            <person name="de Vos W.M."/>
            <person name="Barrangou R."/>
            <person name="Klaenhammer T.R."/>
            <person name="Caufield P.W."/>
            <person name="Cui Y."/>
            <person name="Zhang H."/>
            <person name="O'Toole P.W."/>
        </authorList>
    </citation>
    <scope>NUCLEOTIDE SEQUENCE [LARGE SCALE GENOMIC DNA]</scope>
    <source>
        <strain evidence="8 9">DSM 15707</strain>
    </source>
</reference>
<evidence type="ECO:0000313" key="8">
    <source>
        <dbReference type="EMBL" id="KRL57737.1"/>
    </source>
</evidence>
<evidence type="ECO:0000259" key="7">
    <source>
        <dbReference type="Pfam" id="PF02826"/>
    </source>
</evidence>
<name>A0A0R1RN48_9LACO</name>
<dbReference type="InterPro" id="IPR050857">
    <property type="entry name" value="D-2-hydroxyacid_DH"/>
</dbReference>
<dbReference type="GO" id="GO:0016616">
    <property type="term" value="F:oxidoreductase activity, acting on the CH-OH group of donors, NAD or NADP as acceptor"/>
    <property type="evidence" value="ECO:0007669"/>
    <property type="project" value="InterPro"/>
</dbReference>
<comment type="caution">
    <text evidence="8">The sequence shown here is derived from an EMBL/GenBank/DDBJ whole genome shotgun (WGS) entry which is preliminary data.</text>
</comment>
<keyword evidence="4" id="KW-0520">NAD</keyword>
<feature type="domain" description="D-isomer specific 2-hydroxyacid dehydrogenase NAD-binding" evidence="7">
    <location>
        <begin position="98"/>
        <end position="269"/>
    </location>
</feature>
<dbReference type="AlphaFoldDB" id="A0A0R1RN48"/>
<dbReference type="PANTHER" id="PTHR42789">
    <property type="entry name" value="D-ISOMER SPECIFIC 2-HYDROXYACID DEHYDROGENASE FAMILY PROTEIN (AFU_ORTHOLOGUE AFUA_6G10090)"/>
    <property type="match status" value="1"/>
</dbReference>
<dbReference type="FunFam" id="3.40.50.720:FF:000203">
    <property type="entry name" value="D-3-phosphoglycerate dehydrogenase (SerA)"/>
    <property type="match status" value="1"/>
</dbReference>
<dbReference type="GO" id="GO:0008652">
    <property type="term" value="P:amino acid biosynthetic process"/>
    <property type="evidence" value="ECO:0007669"/>
    <property type="project" value="UniProtKB-KW"/>
</dbReference>
<dbReference type="SUPFAM" id="SSF52283">
    <property type="entry name" value="Formate/glycerate dehydrogenase catalytic domain-like"/>
    <property type="match status" value="1"/>
</dbReference>
<dbReference type="PANTHER" id="PTHR42789:SF1">
    <property type="entry name" value="D-ISOMER SPECIFIC 2-HYDROXYACID DEHYDROGENASE FAMILY PROTEIN (AFU_ORTHOLOGUE AFUA_6G10090)"/>
    <property type="match status" value="1"/>
</dbReference>
<dbReference type="Gene3D" id="3.40.50.720">
    <property type="entry name" value="NAD(P)-binding Rossmann-like Domain"/>
    <property type="match status" value="2"/>
</dbReference>
<proteinExistence type="inferred from homology"/>
<dbReference type="Proteomes" id="UP000051697">
    <property type="component" value="Unassembled WGS sequence"/>
</dbReference>
<feature type="domain" description="D-isomer specific 2-hydroxyacid dehydrogenase catalytic" evidence="6">
    <location>
        <begin position="9"/>
        <end position="301"/>
    </location>
</feature>
<dbReference type="PATRIC" id="fig|1423778.4.peg.224"/>
<dbReference type="EMBL" id="AZFE01000003">
    <property type="protein sequence ID" value="KRL57737.1"/>
    <property type="molecule type" value="Genomic_DNA"/>
</dbReference>
<dbReference type="Pfam" id="PF02826">
    <property type="entry name" value="2-Hacid_dh_C"/>
    <property type="match status" value="1"/>
</dbReference>
<evidence type="ECO:0000313" key="9">
    <source>
        <dbReference type="Proteomes" id="UP000051697"/>
    </source>
</evidence>
<comment type="similarity">
    <text evidence="1 5">Belongs to the D-isomer specific 2-hydroxyacid dehydrogenase family.</text>
</comment>
<evidence type="ECO:0000259" key="6">
    <source>
        <dbReference type="Pfam" id="PF00389"/>
    </source>
</evidence>
<dbReference type="InterPro" id="IPR036291">
    <property type="entry name" value="NAD(P)-bd_dom_sf"/>
</dbReference>
<evidence type="ECO:0000256" key="3">
    <source>
        <dbReference type="ARBA" id="ARBA00023002"/>
    </source>
</evidence>
<dbReference type="CDD" id="cd12172">
    <property type="entry name" value="PGDH_like_2"/>
    <property type="match status" value="1"/>
</dbReference>
<keyword evidence="3 5" id="KW-0560">Oxidoreductase</keyword>
<keyword evidence="9" id="KW-1185">Reference proteome</keyword>
<keyword evidence="2" id="KW-0028">Amino-acid biosynthesis</keyword>
<dbReference type="GO" id="GO:0051287">
    <property type="term" value="F:NAD binding"/>
    <property type="evidence" value="ECO:0007669"/>
    <property type="project" value="InterPro"/>
</dbReference>
<evidence type="ECO:0000256" key="1">
    <source>
        <dbReference type="ARBA" id="ARBA00005854"/>
    </source>
</evidence>
<dbReference type="InterPro" id="IPR006139">
    <property type="entry name" value="D-isomer_2_OHA_DH_cat_dom"/>
</dbReference>
<organism evidence="8 9">
    <name type="scientific">Paucilactobacillus oligofermentans DSM 15707 = LMG 22743</name>
    <dbReference type="NCBI Taxonomy" id="1423778"/>
    <lineage>
        <taxon>Bacteria</taxon>
        <taxon>Bacillati</taxon>
        <taxon>Bacillota</taxon>
        <taxon>Bacilli</taxon>
        <taxon>Lactobacillales</taxon>
        <taxon>Lactobacillaceae</taxon>
        <taxon>Paucilactobacillus</taxon>
    </lineage>
</organism>
<dbReference type="STRING" id="1423778.FC70_GL000207"/>
<dbReference type="InterPro" id="IPR006140">
    <property type="entry name" value="D-isomer_DH_NAD-bd"/>
</dbReference>
<dbReference type="InterPro" id="IPR029752">
    <property type="entry name" value="D-isomer_DH_CS1"/>
</dbReference>
<dbReference type="PROSITE" id="PS00065">
    <property type="entry name" value="D_2_HYDROXYACID_DH_1"/>
    <property type="match status" value="1"/>
</dbReference>
<dbReference type="Pfam" id="PF00389">
    <property type="entry name" value="2-Hacid_dh"/>
    <property type="match status" value="1"/>
</dbReference>
<gene>
    <name evidence="8" type="ORF">FC70_GL000207</name>
</gene>
<protein>
    <submittedName>
        <fullName evidence="8">D-3-phosphoglycerate dehydrogenase</fullName>
    </submittedName>
</protein>
<dbReference type="SUPFAM" id="SSF51735">
    <property type="entry name" value="NAD(P)-binding Rossmann-fold domains"/>
    <property type="match status" value="1"/>
</dbReference>
<evidence type="ECO:0000256" key="4">
    <source>
        <dbReference type="ARBA" id="ARBA00023027"/>
    </source>
</evidence>
<evidence type="ECO:0000256" key="2">
    <source>
        <dbReference type="ARBA" id="ARBA00022605"/>
    </source>
</evidence>